<dbReference type="Proteomes" id="UP000655225">
    <property type="component" value="Unassembled WGS sequence"/>
</dbReference>
<evidence type="ECO:0000256" key="1">
    <source>
        <dbReference type="SAM" id="MobiDB-lite"/>
    </source>
</evidence>
<dbReference type="AlphaFoldDB" id="A0A834ZBX6"/>
<feature type="compositionally biased region" description="Polar residues" evidence="1">
    <location>
        <begin position="47"/>
        <end position="59"/>
    </location>
</feature>
<reference evidence="2 3" key="1">
    <citation type="submission" date="2020-04" db="EMBL/GenBank/DDBJ databases">
        <title>Plant Genome Project.</title>
        <authorList>
            <person name="Zhang R.-G."/>
        </authorList>
    </citation>
    <scope>NUCLEOTIDE SEQUENCE [LARGE SCALE GENOMIC DNA]</scope>
    <source>
        <strain evidence="2">YNK0</strain>
        <tissue evidence="2">Leaf</tissue>
    </source>
</reference>
<accession>A0A834ZBX6</accession>
<keyword evidence="3" id="KW-1185">Reference proteome</keyword>
<protein>
    <submittedName>
        <fullName evidence="2">Uncharacterized protein</fullName>
    </submittedName>
</protein>
<feature type="region of interest" description="Disordered" evidence="1">
    <location>
        <begin position="1"/>
        <end position="62"/>
    </location>
</feature>
<organism evidence="2 3">
    <name type="scientific">Tetracentron sinense</name>
    <name type="common">Spur-leaf</name>
    <dbReference type="NCBI Taxonomy" id="13715"/>
    <lineage>
        <taxon>Eukaryota</taxon>
        <taxon>Viridiplantae</taxon>
        <taxon>Streptophyta</taxon>
        <taxon>Embryophyta</taxon>
        <taxon>Tracheophyta</taxon>
        <taxon>Spermatophyta</taxon>
        <taxon>Magnoliopsida</taxon>
        <taxon>Trochodendrales</taxon>
        <taxon>Trochodendraceae</taxon>
        <taxon>Tetracentron</taxon>
    </lineage>
</organism>
<comment type="caution">
    <text evidence="2">The sequence shown here is derived from an EMBL/GenBank/DDBJ whole genome shotgun (WGS) entry which is preliminary data.</text>
</comment>
<sequence>MRNPSSKSQVAEAVAASSSTSKTPCCVKPLNPNSSEDVHAPAAKADNSPNPNSSGLDETSGSRRIILDKANGYFKGTKLNQDYSGVVGDGHENWKNSDGLIMAGFQSIHGNSNEEDDIEYCTDDMFSSFLNSLINEDMFASQHQQQQQQSNVIAPPLDPLLPSAQTFGGYGTLWEAALTSSTAALNDSQQKWFVDHANKHP</sequence>
<proteinExistence type="predicted"/>
<evidence type="ECO:0000313" key="2">
    <source>
        <dbReference type="EMBL" id="KAF8403970.1"/>
    </source>
</evidence>
<dbReference type="EMBL" id="JABCRI010000007">
    <property type="protein sequence ID" value="KAF8403970.1"/>
    <property type="molecule type" value="Genomic_DNA"/>
</dbReference>
<dbReference type="OrthoDB" id="2143914at2759"/>
<feature type="compositionally biased region" description="Low complexity" evidence="1">
    <location>
        <begin position="1"/>
        <end position="23"/>
    </location>
</feature>
<gene>
    <name evidence="2" type="ORF">HHK36_012080</name>
</gene>
<evidence type="ECO:0000313" key="3">
    <source>
        <dbReference type="Proteomes" id="UP000655225"/>
    </source>
</evidence>
<name>A0A834ZBX6_TETSI</name>